<name>A0A9P6RWB4_9FUNG</name>
<comment type="pathway">
    <text evidence="13">Lipid metabolism; leukotriene C4 biosynthesis.</text>
</comment>
<evidence type="ECO:0000313" key="23">
    <source>
        <dbReference type="Proteomes" id="UP000738325"/>
    </source>
</evidence>
<evidence type="ECO:0000256" key="12">
    <source>
        <dbReference type="ARBA" id="ARBA00023288"/>
    </source>
</evidence>
<dbReference type="OrthoDB" id="410651at2759"/>
<comment type="caution">
    <text evidence="22">The sequence shown here is derived from an EMBL/GenBank/DDBJ whole genome shotgun (WGS) entry which is preliminary data.</text>
</comment>
<evidence type="ECO:0000256" key="17">
    <source>
        <dbReference type="ARBA" id="ARBA00051411"/>
    </source>
</evidence>
<dbReference type="GO" id="GO:0005783">
    <property type="term" value="C:endoplasmic reticulum"/>
    <property type="evidence" value="ECO:0007669"/>
    <property type="project" value="TreeGrafter"/>
</dbReference>
<feature type="transmembrane region" description="Helical" evidence="21">
    <location>
        <begin position="12"/>
        <end position="29"/>
    </location>
</feature>
<keyword evidence="7" id="KW-0443">Lipid metabolism</keyword>
<dbReference type="InterPro" id="IPR023352">
    <property type="entry name" value="MAPEG-like_dom_sf"/>
</dbReference>
<organism evidence="22 23">
    <name type="scientific">Dissophora globulifera</name>
    <dbReference type="NCBI Taxonomy" id="979702"/>
    <lineage>
        <taxon>Eukaryota</taxon>
        <taxon>Fungi</taxon>
        <taxon>Fungi incertae sedis</taxon>
        <taxon>Mucoromycota</taxon>
        <taxon>Mortierellomycotina</taxon>
        <taxon>Mortierellomycetes</taxon>
        <taxon>Mortierellales</taxon>
        <taxon>Mortierellaceae</taxon>
        <taxon>Dissophora</taxon>
    </lineage>
</organism>
<dbReference type="Proteomes" id="UP000738325">
    <property type="component" value="Unassembled WGS sequence"/>
</dbReference>
<evidence type="ECO:0000256" key="7">
    <source>
        <dbReference type="ARBA" id="ARBA00023098"/>
    </source>
</evidence>
<keyword evidence="9 21" id="KW-0472">Membrane</keyword>
<evidence type="ECO:0000256" key="3">
    <source>
        <dbReference type="ARBA" id="ARBA00022692"/>
    </source>
</evidence>
<evidence type="ECO:0000256" key="4">
    <source>
        <dbReference type="ARBA" id="ARBA00022787"/>
    </source>
</evidence>
<dbReference type="GO" id="GO:0004602">
    <property type="term" value="F:glutathione peroxidase activity"/>
    <property type="evidence" value="ECO:0007669"/>
    <property type="project" value="TreeGrafter"/>
</dbReference>
<keyword evidence="12" id="KW-0449">Lipoprotein</keyword>
<keyword evidence="8" id="KW-0496">Mitochondrion</keyword>
<dbReference type="GO" id="GO:0006629">
    <property type="term" value="P:lipid metabolic process"/>
    <property type="evidence" value="ECO:0007669"/>
    <property type="project" value="UniProtKB-KW"/>
</dbReference>
<proteinExistence type="predicted"/>
<dbReference type="EC" id="4.4.1.20" evidence="15"/>
<keyword evidence="3 21" id="KW-0812">Transmembrane</keyword>
<evidence type="ECO:0000256" key="14">
    <source>
        <dbReference type="ARBA" id="ARBA00037916"/>
    </source>
</evidence>
<evidence type="ECO:0000256" key="8">
    <source>
        <dbReference type="ARBA" id="ARBA00023128"/>
    </source>
</evidence>
<dbReference type="GO" id="GO:0004464">
    <property type="term" value="F:leukotriene-C4 synthase activity"/>
    <property type="evidence" value="ECO:0007669"/>
    <property type="project" value="UniProtKB-EC"/>
</dbReference>
<keyword evidence="10" id="KW-0564">Palmitate</keyword>
<evidence type="ECO:0000256" key="19">
    <source>
        <dbReference type="ARBA" id="ARBA00075145"/>
    </source>
</evidence>
<dbReference type="AlphaFoldDB" id="A0A9P6RWB4"/>
<dbReference type="Gene3D" id="1.20.120.550">
    <property type="entry name" value="Membrane associated eicosanoid/glutathione metabolism-like domain"/>
    <property type="match status" value="1"/>
</dbReference>
<evidence type="ECO:0000256" key="13">
    <source>
        <dbReference type="ARBA" id="ARBA00037884"/>
    </source>
</evidence>
<comment type="subcellular location">
    <subcellularLocation>
        <location evidence="1">Mitochondrion outer membrane</location>
        <topology evidence="1">Multi-pass membrane protein</topology>
    </subcellularLocation>
</comment>
<sequence length="147" mass="15992">MTTLVVAPEYGYTVAVAAASIVLVTYFGARVGSYRKIAKVPLPFLYADAGECKEDPKKYIFNCYQRVHQNTLEGFSSYLLTLMVVGLKHPVTAASLGSVWCVGRVLYYIGYTSGQPAKRNIGALGHIGDIGLLGMMCKMGYDMIFSA</sequence>
<dbReference type="EMBL" id="JAAAIP010000058">
    <property type="protein sequence ID" value="KAG0327334.1"/>
    <property type="molecule type" value="Genomic_DNA"/>
</dbReference>
<keyword evidence="23" id="KW-1185">Reference proteome</keyword>
<keyword evidence="6" id="KW-0560">Oxidoreductase</keyword>
<evidence type="ECO:0000256" key="1">
    <source>
        <dbReference type="ARBA" id="ARBA00004374"/>
    </source>
</evidence>
<evidence type="ECO:0000256" key="6">
    <source>
        <dbReference type="ARBA" id="ARBA00023002"/>
    </source>
</evidence>
<dbReference type="InterPro" id="IPR050997">
    <property type="entry name" value="MAPEG"/>
</dbReference>
<gene>
    <name evidence="22" type="primary">MGST3</name>
    <name evidence="22" type="ORF">BGZ99_007804</name>
</gene>
<evidence type="ECO:0000256" key="20">
    <source>
        <dbReference type="ARBA" id="ARBA00076908"/>
    </source>
</evidence>
<evidence type="ECO:0000256" key="16">
    <source>
        <dbReference type="ARBA" id="ARBA00049298"/>
    </source>
</evidence>
<evidence type="ECO:0000256" key="9">
    <source>
        <dbReference type="ARBA" id="ARBA00023136"/>
    </source>
</evidence>
<comment type="pathway">
    <text evidence="14">Lipid metabolism; arachidonate metabolism.</text>
</comment>
<comment type="catalytic activity">
    <reaction evidence="16">
        <text>leukotriene C4 = leukotriene A4 + glutathione</text>
        <dbReference type="Rhea" id="RHEA:17617"/>
        <dbReference type="ChEBI" id="CHEBI:57463"/>
        <dbReference type="ChEBI" id="CHEBI:57925"/>
        <dbReference type="ChEBI" id="CHEBI:57973"/>
        <dbReference type="EC" id="4.4.1.20"/>
    </reaction>
    <physiologicalReaction direction="right-to-left" evidence="16">
        <dbReference type="Rhea" id="RHEA:17619"/>
    </physiologicalReaction>
</comment>
<dbReference type="PANTHER" id="PTHR10250:SF26">
    <property type="entry name" value="GLUTATHIONE S-TRANSFERASE 3, MITOCHONDRIAL"/>
    <property type="match status" value="1"/>
</dbReference>
<dbReference type="InterPro" id="IPR001129">
    <property type="entry name" value="Membr-assoc_MAPEG"/>
</dbReference>
<reference evidence="22" key="1">
    <citation type="journal article" date="2020" name="Fungal Divers.">
        <title>Resolving the Mortierellaceae phylogeny through synthesis of multi-gene phylogenetics and phylogenomics.</title>
        <authorList>
            <person name="Vandepol N."/>
            <person name="Liber J."/>
            <person name="Desiro A."/>
            <person name="Na H."/>
            <person name="Kennedy M."/>
            <person name="Barry K."/>
            <person name="Grigoriev I.V."/>
            <person name="Miller A.N."/>
            <person name="O'Donnell K."/>
            <person name="Stajich J.E."/>
            <person name="Bonito G."/>
        </authorList>
    </citation>
    <scope>NUCLEOTIDE SEQUENCE</scope>
    <source>
        <strain evidence="22">REB-010B</strain>
    </source>
</reference>
<evidence type="ECO:0000256" key="18">
    <source>
        <dbReference type="ARBA" id="ARBA00069748"/>
    </source>
</evidence>
<evidence type="ECO:0000313" key="22">
    <source>
        <dbReference type="EMBL" id="KAG0327334.1"/>
    </source>
</evidence>
<dbReference type="PANTHER" id="PTHR10250">
    <property type="entry name" value="MICROSOMAL GLUTATHIONE S-TRANSFERASE"/>
    <property type="match status" value="1"/>
</dbReference>
<evidence type="ECO:0000256" key="5">
    <source>
        <dbReference type="ARBA" id="ARBA00022989"/>
    </source>
</evidence>
<evidence type="ECO:0000256" key="21">
    <source>
        <dbReference type="SAM" id="Phobius"/>
    </source>
</evidence>
<evidence type="ECO:0000256" key="15">
    <source>
        <dbReference type="ARBA" id="ARBA00039056"/>
    </source>
</evidence>
<dbReference type="GO" id="GO:0004364">
    <property type="term" value="F:glutathione transferase activity"/>
    <property type="evidence" value="ECO:0007669"/>
    <property type="project" value="TreeGrafter"/>
</dbReference>
<keyword evidence="2" id="KW-0808">Transferase</keyword>
<evidence type="ECO:0000256" key="10">
    <source>
        <dbReference type="ARBA" id="ARBA00023139"/>
    </source>
</evidence>
<dbReference type="SUPFAM" id="SSF161084">
    <property type="entry name" value="MAPEG domain-like"/>
    <property type="match status" value="1"/>
</dbReference>
<accession>A0A9P6RWB4</accession>
<protein>
    <recommendedName>
        <fullName evidence="18">Glutathione S-transferase 3, mitochondrial</fullName>
        <ecNumber evidence="15">4.4.1.20</ecNumber>
    </recommendedName>
    <alternativeName>
        <fullName evidence="19">Glutathione peroxidase MGST3</fullName>
    </alternativeName>
    <alternativeName>
        <fullName evidence="20">LTC4 synthase MGST3</fullName>
    </alternativeName>
</protein>
<dbReference type="FunFam" id="1.20.120.550:FF:000004">
    <property type="entry name" value="Microsomal glutathione S-transferase 3"/>
    <property type="match status" value="1"/>
</dbReference>
<dbReference type="Pfam" id="PF01124">
    <property type="entry name" value="MAPEG"/>
    <property type="match status" value="1"/>
</dbReference>
<evidence type="ECO:0000256" key="11">
    <source>
        <dbReference type="ARBA" id="ARBA00023239"/>
    </source>
</evidence>
<keyword evidence="11" id="KW-0456">Lyase</keyword>
<comment type="catalytic activity">
    <reaction evidence="17">
        <text>15-deoxy-Delta(12,14)-prostaglandin J2 + glutathione = 15-deoxy-Delta(12,14)-prostaglandin J2-S-(R)-glutathione</text>
        <dbReference type="Rhea" id="RHEA:75963"/>
        <dbReference type="ChEBI" id="CHEBI:57925"/>
        <dbReference type="ChEBI" id="CHEBI:85236"/>
        <dbReference type="ChEBI" id="CHEBI:194498"/>
    </reaction>
    <physiologicalReaction direction="left-to-right" evidence="17">
        <dbReference type="Rhea" id="RHEA:75964"/>
    </physiologicalReaction>
</comment>
<dbReference type="GO" id="GO:0005635">
    <property type="term" value="C:nuclear envelope"/>
    <property type="evidence" value="ECO:0007669"/>
    <property type="project" value="TreeGrafter"/>
</dbReference>
<keyword evidence="4" id="KW-1000">Mitochondrion outer membrane</keyword>
<evidence type="ECO:0000256" key="2">
    <source>
        <dbReference type="ARBA" id="ARBA00022679"/>
    </source>
</evidence>
<keyword evidence="5 21" id="KW-1133">Transmembrane helix</keyword>
<dbReference type="GO" id="GO:0005741">
    <property type="term" value="C:mitochondrial outer membrane"/>
    <property type="evidence" value="ECO:0007669"/>
    <property type="project" value="UniProtKB-SubCell"/>
</dbReference>